<feature type="domain" description="D-isomer specific 2-hydroxyacid dehydrogenase NAD-binding" evidence="6">
    <location>
        <begin position="107"/>
        <end position="285"/>
    </location>
</feature>
<evidence type="ECO:0000313" key="7">
    <source>
        <dbReference type="EMBL" id="MBK4215034.1"/>
    </source>
</evidence>
<dbReference type="PANTHER" id="PTHR10996:SF283">
    <property type="entry name" value="GLYOXYLATE_HYDROXYPYRUVATE REDUCTASE B"/>
    <property type="match status" value="1"/>
</dbReference>
<keyword evidence="8" id="KW-1185">Reference proteome</keyword>
<comment type="similarity">
    <text evidence="1 4">Belongs to the D-isomer specific 2-hydroxyacid dehydrogenase family.</text>
</comment>
<feature type="domain" description="D-isomer specific 2-hydroxyacid dehydrogenase catalytic" evidence="5">
    <location>
        <begin position="6"/>
        <end position="311"/>
    </location>
</feature>
<dbReference type="InterPro" id="IPR029752">
    <property type="entry name" value="D-isomer_DH_CS1"/>
</dbReference>
<evidence type="ECO:0000256" key="1">
    <source>
        <dbReference type="ARBA" id="ARBA00005854"/>
    </source>
</evidence>
<dbReference type="SUPFAM" id="SSF51735">
    <property type="entry name" value="NAD(P)-binding Rossmann-fold domains"/>
    <property type="match status" value="1"/>
</dbReference>
<dbReference type="AlphaFoldDB" id="A0A934SCX6"/>
<dbReference type="InterPro" id="IPR036291">
    <property type="entry name" value="NAD(P)-bd_dom_sf"/>
</dbReference>
<evidence type="ECO:0000259" key="5">
    <source>
        <dbReference type="Pfam" id="PF00389"/>
    </source>
</evidence>
<evidence type="ECO:0000256" key="4">
    <source>
        <dbReference type="RuleBase" id="RU003719"/>
    </source>
</evidence>
<dbReference type="InterPro" id="IPR006140">
    <property type="entry name" value="D-isomer_DH_NAD-bd"/>
</dbReference>
<dbReference type="GO" id="GO:0005829">
    <property type="term" value="C:cytosol"/>
    <property type="evidence" value="ECO:0007669"/>
    <property type="project" value="TreeGrafter"/>
</dbReference>
<organism evidence="7 8">
    <name type="scientific">Paracoccus caeni</name>
    <dbReference type="NCBI Taxonomy" id="657651"/>
    <lineage>
        <taxon>Bacteria</taxon>
        <taxon>Pseudomonadati</taxon>
        <taxon>Pseudomonadota</taxon>
        <taxon>Alphaproteobacteria</taxon>
        <taxon>Rhodobacterales</taxon>
        <taxon>Paracoccaceae</taxon>
        <taxon>Paracoccus</taxon>
    </lineage>
</organism>
<dbReference type="PROSITE" id="PS00671">
    <property type="entry name" value="D_2_HYDROXYACID_DH_3"/>
    <property type="match status" value="1"/>
</dbReference>
<dbReference type="EMBL" id="JAEPRQ010000001">
    <property type="protein sequence ID" value="MBK4215034.1"/>
    <property type="molecule type" value="Genomic_DNA"/>
</dbReference>
<dbReference type="FunFam" id="3.40.50.720:FF:000203">
    <property type="entry name" value="D-3-phosphoglycerate dehydrogenase (SerA)"/>
    <property type="match status" value="1"/>
</dbReference>
<accession>A0A934SCX6</accession>
<comment type="caution">
    <text evidence="7">The sequence shown here is derived from an EMBL/GenBank/DDBJ whole genome shotgun (WGS) entry which is preliminary data.</text>
</comment>
<evidence type="ECO:0000259" key="6">
    <source>
        <dbReference type="Pfam" id="PF02826"/>
    </source>
</evidence>
<reference evidence="7" key="1">
    <citation type="submission" date="2021-01" db="EMBL/GenBank/DDBJ databases">
        <title>Paracoccus amoyensis sp. nov., isolated from the surface seawater along the coast of Xiamen Island, China.</title>
        <authorList>
            <person name="Lyu L."/>
        </authorList>
    </citation>
    <scope>NUCLEOTIDE SEQUENCE</scope>
    <source>
        <strain evidence="7">MJ17</strain>
    </source>
</reference>
<dbReference type="PROSITE" id="PS00065">
    <property type="entry name" value="D_2_HYDROXYACID_DH_1"/>
    <property type="match status" value="1"/>
</dbReference>
<dbReference type="Pfam" id="PF02826">
    <property type="entry name" value="2-Hacid_dh_C"/>
    <property type="match status" value="1"/>
</dbReference>
<evidence type="ECO:0000313" key="8">
    <source>
        <dbReference type="Proteomes" id="UP000640485"/>
    </source>
</evidence>
<dbReference type="Proteomes" id="UP000640485">
    <property type="component" value="Unassembled WGS sequence"/>
</dbReference>
<dbReference type="CDD" id="cd12175">
    <property type="entry name" value="2-Hacid_dh_11"/>
    <property type="match status" value="1"/>
</dbReference>
<protein>
    <submittedName>
        <fullName evidence="7">2-hydroxyacid dehydrogenase</fullName>
    </submittedName>
</protein>
<gene>
    <name evidence="7" type="ORF">JJJ17_03740</name>
</gene>
<name>A0A934SCX6_9RHOB</name>
<proteinExistence type="inferred from homology"/>
<dbReference type="InterPro" id="IPR050223">
    <property type="entry name" value="D-isomer_2-hydroxyacid_DH"/>
</dbReference>
<sequence length="319" mass="33697">MVRLVMLDPMGPERLERIKPYLPEGWDIATAVSRAPEDQVASLQGATFAITGDVPVTAAMFAVPGLKAVHKWGVGYDGFDLDAARAAGVRVMRTTGANAVTVAETTLGLILAVNRNIVRGHMGIAQGKWLKGEVGPSCATLSGRTVGIIGMGHIGQALARLLQGFGCRVLYFKRNPLSAEDEAALNARYSPLDDLLAQADVVTLNCELNDSTRNLIGRRELALMKPDAVLVNAARGGVLVEADLAEAIREGRLRGAGIDVFSVEPVETDNPLLGLPQVVLTPHVGALSAEGFATGLRRMIANLQAVARGDEPEPGDVLV</sequence>
<keyword evidence="2 4" id="KW-0560">Oxidoreductase</keyword>
<dbReference type="InterPro" id="IPR029753">
    <property type="entry name" value="D-isomer_DH_CS"/>
</dbReference>
<keyword evidence="3" id="KW-0520">NAD</keyword>
<dbReference type="GO" id="GO:0051287">
    <property type="term" value="F:NAD binding"/>
    <property type="evidence" value="ECO:0007669"/>
    <property type="project" value="InterPro"/>
</dbReference>
<evidence type="ECO:0000256" key="2">
    <source>
        <dbReference type="ARBA" id="ARBA00023002"/>
    </source>
</evidence>
<dbReference type="GO" id="GO:0030267">
    <property type="term" value="F:glyoxylate reductase (NADPH) activity"/>
    <property type="evidence" value="ECO:0007669"/>
    <property type="project" value="TreeGrafter"/>
</dbReference>
<dbReference type="PANTHER" id="PTHR10996">
    <property type="entry name" value="2-HYDROXYACID DEHYDROGENASE-RELATED"/>
    <property type="match status" value="1"/>
</dbReference>
<dbReference type="GO" id="GO:0016618">
    <property type="term" value="F:hydroxypyruvate reductase [NAD(P)H] activity"/>
    <property type="evidence" value="ECO:0007669"/>
    <property type="project" value="TreeGrafter"/>
</dbReference>
<dbReference type="Pfam" id="PF00389">
    <property type="entry name" value="2-Hacid_dh"/>
    <property type="match status" value="1"/>
</dbReference>
<dbReference type="Gene3D" id="3.40.50.720">
    <property type="entry name" value="NAD(P)-binding Rossmann-like Domain"/>
    <property type="match status" value="2"/>
</dbReference>
<dbReference type="InterPro" id="IPR006139">
    <property type="entry name" value="D-isomer_2_OHA_DH_cat_dom"/>
</dbReference>
<dbReference type="SUPFAM" id="SSF52283">
    <property type="entry name" value="Formate/glycerate dehydrogenase catalytic domain-like"/>
    <property type="match status" value="1"/>
</dbReference>
<evidence type="ECO:0000256" key="3">
    <source>
        <dbReference type="ARBA" id="ARBA00023027"/>
    </source>
</evidence>